<feature type="transmembrane region" description="Helical" evidence="1">
    <location>
        <begin position="69"/>
        <end position="90"/>
    </location>
</feature>
<feature type="transmembrane region" description="Helical" evidence="1">
    <location>
        <begin position="102"/>
        <end position="128"/>
    </location>
</feature>
<evidence type="ECO:0000256" key="1">
    <source>
        <dbReference type="SAM" id="Phobius"/>
    </source>
</evidence>
<sequence>MNPTSKTRPAAVVPAVVPGIASQRAQWLVPAGLILLSLVPLLQGSLRMAELAGDGPVTPANERFFTSPVPVVVHIVAVTVYCLLGAFQFVPALRTRRRWHRIAGRILVPAGLLTALSGLWMAAFYVLPPGDGDLLLAIRLVVGTAMAAGIVLGVLAIRRRDFAAHGDWMTRAYALGLGAGTQVVLLLPAVLLFGPTPELPRALLMGAAWLVNLAVAEYVIRRRR</sequence>
<feature type="transmembrane region" description="Helical" evidence="1">
    <location>
        <begin position="134"/>
        <end position="157"/>
    </location>
</feature>
<evidence type="ECO:0000313" key="3">
    <source>
        <dbReference type="Proteomes" id="UP001209654"/>
    </source>
</evidence>
<dbReference type="RefSeq" id="WP_309298611.1">
    <property type="nucleotide sequence ID" value="NZ_BRVS01000011.1"/>
</dbReference>
<keyword evidence="1" id="KW-1133">Transmembrane helix</keyword>
<dbReference type="InterPro" id="IPR018750">
    <property type="entry name" value="DUF2306_membrane"/>
</dbReference>
<feature type="transmembrane region" description="Helical" evidence="1">
    <location>
        <begin position="27"/>
        <end position="49"/>
    </location>
</feature>
<keyword evidence="1" id="KW-0472">Membrane</keyword>
<keyword evidence="1" id="KW-0812">Transmembrane</keyword>
<gene>
    <name evidence="2" type="ORF">AHIS1636_24100</name>
</gene>
<feature type="transmembrane region" description="Helical" evidence="1">
    <location>
        <begin position="172"/>
        <end position="193"/>
    </location>
</feature>
<evidence type="ECO:0000313" key="2">
    <source>
        <dbReference type="EMBL" id="GLB67968.1"/>
    </source>
</evidence>
<reference evidence="2 3" key="1">
    <citation type="journal article" date="2023" name="Int. J. Syst. Evol. Microbiol.">
        <title>Arthrobacter mangrovi sp. nov., an actinobacterium isolated from the rhizosphere of a mangrove.</title>
        <authorList>
            <person name="Hamada M."/>
            <person name="Saitou S."/>
            <person name="Enomoto N."/>
            <person name="Nanri K."/>
            <person name="Hidaka K."/>
            <person name="Miura T."/>
            <person name="Tamura T."/>
        </authorList>
    </citation>
    <scope>NUCLEOTIDE SEQUENCE [LARGE SCALE GENOMIC DNA]</scope>
    <source>
        <strain evidence="2 3">NBRC 112813</strain>
    </source>
</reference>
<name>A0ABQ5MVH8_9MICC</name>
<feature type="transmembrane region" description="Helical" evidence="1">
    <location>
        <begin position="199"/>
        <end position="220"/>
    </location>
</feature>
<keyword evidence="3" id="KW-1185">Reference proteome</keyword>
<comment type="caution">
    <text evidence="2">The sequence shown here is derived from an EMBL/GenBank/DDBJ whole genome shotgun (WGS) entry which is preliminary data.</text>
</comment>
<proteinExistence type="predicted"/>
<protein>
    <submittedName>
        <fullName evidence="2">Membrane protein</fullName>
    </submittedName>
</protein>
<dbReference type="Proteomes" id="UP001209654">
    <property type="component" value="Unassembled WGS sequence"/>
</dbReference>
<organism evidence="2 3">
    <name type="scientific">Arthrobacter mangrovi</name>
    <dbReference type="NCBI Taxonomy" id="2966350"/>
    <lineage>
        <taxon>Bacteria</taxon>
        <taxon>Bacillati</taxon>
        <taxon>Actinomycetota</taxon>
        <taxon>Actinomycetes</taxon>
        <taxon>Micrococcales</taxon>
        <taxon>Micrococcaceae</taxon>
        <taxon>Arthrobacter</taxon>
    </lineage>
</organism>
<dbReference type="Pfam" id="PF10067">
    <property type="entry name" value="DUF2306"/>
    <property type="match status" value="1"/>
</dbReference>
<accession>A0ABQ5MVH8</accession>
<dbReference type="EMBL" id="BRVS01000011">
    <property type="protein sequence ID" value="GLB67968.1"/>
    <property type="molecule type" value="Genomic_DNA"/>
</dbReference>